<comment type="caution">
    <text evidence="1">The sequence shown here is derived from an EMBL/GenBank/DDBJ whole genome shotgun (WGS) entry which is preliminary data.</text>
</comment>
<accession>X1AD52</accession>
<organism evidence="1">
    <name type="scientific">marine sediment metagenome</name>
    <dbReference type="NCBI Taxonomy" id="412755"/>
    <lineage>
        <taxon>unclassified sequences</taxon>
        <taxon>metagenomes</taxon>
        <taxon>ecological metagenomes</taxon>
    </lineage>
</organism>
<dbReference type="AlphaFoldDB" id="X1AD52"/>
<dbReference type="EMBL" id="BART01008045">
    <property type="protein sequence ID" value="GAG67827.1"/>
    <property type="molecule type" value="Genomic_DNA"/>
</dbReference>
<protein>
    <submittedName>
        <fullName evidence="1">Uncharacterized protein</fullName>
    </submittedName>
</protein>
<gene>
    <name evidence="1" type="ORF">S01H4_18176</name>
</gene>
<proteinExistence type="predicted"/>
<evidence type="ECO:0000313" key="1">
    <source>
        <dbReference type="EMBL" id="GAG67827.1"/>
    </source>
</evidence>
<sequence length="123" mass="14303">MSIDKELFKFIKNHKNVEISEQAIRNAISKIRSENPGLTSNAAACIFAESRRFKVMRFLKEADRESLQKVKMLYNKIAQTNIQKRIKFKPAKLSFGIKFAKDANKNAEVYPYIYILENSLRTL</sequence>
<reference evidence="1" key="1">
    <citation type="journal article" date="2014" name="Front. Microbiol.">
        <title>High frequency of phylogenetically diverse reductive dehalogenase-homologous genes in deep subseafloor sedimentary metagenomes.</title>
        <authorList>
            <person name="Kawai M."/>
            <person name="Futagami T."/>
            <person name="Toyoda A."/>
            <person name="Takaki Y."/>
            <person name="Nishi S."/>
            <person name="Hori S."/>
            <person name="Arai W."/>
            <person name="Tsubouchi T."/>
            <person name="Morono Y."/>
            <person name="Uchiyama I."/>
            <person name="Ito T."/>
            <person name="Fujiyama A."/>
            <person name="Inagaki F."/>
            <person name="Takami H."/>
        </authorList>
    </citation>
    <scope>NUCLEOTIDE SEQUENCE</scope>
    <source>
        <strain evidence="1">Expedition CK06-06</strain>
    </source>
</reference>
<feature type="non-terminal residue" evidence="1">
    <location>
        <position position="123"/>
    </location>
</feature>
<name>X1AD52_9ZZZZ</name>